<feature type="binding site" evidence="11">
    <location>
        <position position="565"/>
    </location>
    <ligand>
        <name>Zn(2+)</name>
        <dbReference type="ChEBI" id="CHEBI:29105"/>
    </ligand>
</feature>
<feature type="binding site" evidence="11">
    <location>
        <position position="569"/>
    </location>
    <ligand>
        <name>Zn(2+)</name>
        <dbReference type="ChEBI" id="CHEBI:29105"/>
    </ligand>
</feature>
<organism evidence="15">
    <name type="scientific">Acetithermum autotrophicum</name>
    <dbReference type="NCBI Taxonomy" id="1446466"/>
    <lineage>
        <taxon>Bacteria</taxon>
        <taxon>Candidatus Bipolaricaulota</taxon>
        <taxon>Candidatus Acetithermum</taxon>
    </lineage>
</organism>
<keyword evidence="7 11" id="KW-0067">ATP-binding</keyword>
<dbReference type="GO" id="GO:0004813">
    <property type="term" value="F:alanine-tRNA ligase activity"/>
    <property type="evidence" value="ECO:0007669"/>
    <property type="project" value="UniProtKB-UniRule"/>
</dbReference>
<reference evidence="15" key="2">
    <citation type="journal article" date="2012" name="PLoS ONE">
        <title>A Deeply Branching Thermophilic Bacterium with an Ancient Acetyl-CoA Pathway Dominates a Subsurface Ecosystem.</title>
        <authorList>
            <person name="Takami H."/>
            <person name="Noguchi H."/>
            <person name="Takaki Y."/>
            <person name="Uchiyama I."/>
            <person name="Toyoda A."/>
            <person name="Nishi S."/>
            <person name="Chee G.-J."/>
            <person name="Arai W."/>
            <person name="Nunoura T."/>
            <person name="Itoh T."/>
            <person name="Hattori M."/>
            <person name="Takai K."/>
        </authorList>
    </citation>
    <scope>NUCLEOTIDE SEQUENCE</scope>
</reference>
<dbReference type="InterPro" id="IPR003156">
    <property type="entry name" value="DHHA1_dom"/>
</dbReference>
<feature type="region of interest" description="Disordered" evidence="13">
    <location>
        <begin position="853"/>
        <end position="885"/>
    </location>
</feature>
<dbReference type="Pfam" id="PF07973">
    <property type="entry name" value="tRNA_SAD"/>
    <property type="match status" value="1"/>
</dbReference>
<evidence type="ECO:0000256" key="13">
    <source>
        <dbReference type="SAM" id="MobiDB-lite"/>
    </source>
</evidence>
<protein>
    <recommendedName>
        <fullName evidence="11">Alanine--tRNA ligase</fullName>
        <ecNumber evidence="11">6.1.1.7</ecNumber>
    </recommendedName>
    <alternativeName>
        <fullName evidence="11">Alanyl-tRNA synthetase</fullName>
        <shortName evidence="11">AlaRS</shortName>
    </alternativeName>
</protein>
<keyword evidence="9 11" id="KW-0648">Protein biosynthesis</keyword>
<keyword evidence="12" id="KW-0175">Coiled coil</keyword>
<dbReference type="NCBIfam" id="TIGR00344">
    <property type="entry name" value="alaS"/>
    <property type="match status" value="1"/>
</dbReference>
<dbReference type="AlphaFoldDB" id="H5SRJ7"/>
<gene>
    <name evidence="11" type="primary">alaS</name>
    <name evidence="15" type="ORF">HGMM_OP2C262</name>
</gene>
<keyword evidence="4 11" id="KW-0479">Metal-binding</keyword>
<evidence type="ECO:0000256" key="9">
    <source>
        <dbReference type="ARBA" id="ARBA00022917"/>
    </source>
</evidence>
<evidence type="ECO:0000256" key="6">
    <source>
        <dbReference type="ARBA" id="ARBA00022833"/>
    </source>
</evidence>
<feature type="compositionally biased region" description="Basic and acidic residues" evidence="13">
    <location>
        <begin position="869"/>
        <end position="885"/>
    </location>
</feature>
<keyword evidence="8 11" id="KW-0694">RNA-binding</keyword>
<dbReference type="SMART" id="SM00863">
    <property type="entry name" value="tRNA_SAD"/>
    <property type="match status" value="1"/>
</dbReference>
<dbReference type="Gene3D" id="3.30.930.10">
    <property type="entry name" value="Bira Bifunctional Protein, Domain 2"/>
    <property type="match status" value="1"/>
</dbReference>
<dbReference type="FunFam" id="3.30.930.10:FF:000004">
    <property type="entry name" value="Alanine--tRNA ligase"/>
    <property type="match status" value="1"/>
</dbReference>
<feature type="binding site" evidence="11">
    <location>
        <position position="681"/>
    </location>
    <ligand>
        <name>Zn(2+)</name>
        <dbReference type="ChEBI" id="CHEBI:29105"/>
    </ligand>
</feature>
<evidence type="ECO:0000256" key="10">
    <source>
        <dbReference type="ARBA" id="ARBA00023146"/>
    </source>
</evidence>
<dbReference type="Gene3D" id="3.10.310.40">
    <property type="match status" value="1"/>
</dbReference>
<dbReference type="SUPFAM" id="SSF55681">
    <property type="entry name" value="Class II aaRS and biotin synthetases"/>
    <property type="match status" value="1"/>
</dbReference>
<dbReference type="Gene3D" id="3.30.980.10">
    <property type="entry name" value="Threonyl-trna Synthetase, Chain A, domain 2"/>
    <property type="match status" value="1"/>
</dbReference>
<dbReference type="InterPro" id="IPR045864">
    <property type="entry name" value="aa-tRNA-synth_II/BPL/LPL"/>
</dbReference>
<dbReference type="SUPFAM" id="SSF55186">
    <property type="entry name" value="ThrRS/AlaRS common domain"/>
    <property type="match status" value="1"/>
</dbReference>
<comment type="function">
    <text evidence="11">Catalyzes the attachment of alanine to tRNA(Ala) in a two-step reaction: alanine is first activated by ATP to form Ala-AMP and then transferred to the acceptor end of tRNA(Ala). Also edits incorrectly charged Ser-tRNA(Ala) and Gly-tRNA(Ala) via its editing domain.</text>
</comment>
<dbReference type="InterPro" id="IPR018165">
    <property type="entry name" value="Ala-tRNA-synth_IIc_core"/>
</dbReference>
<evidence type="ECO:0000256" key="2">
    <source>
        <dbReference type="ARBA" id="ARBA00022555"/>
    </source>
</evidence>
<evidence type="ECO:0000256" key="1">
    <source>
        <dbReference type="ARBA" id="ARBA00008226"/>
    </source>
</evidence>
<dbReference type="FunFam" id="3.10.310.40:FF:000001">
    <property type="entry name" value="Alanine--tRNA ligase"/>
    <property type="match status" value="1"/>
</dbReference>
<dbReference type="Pfam" id="PF01411">
    <property type="entry name" value="tRNA-synt_2c"/>
    <property type="match status" value="1"/>
</dbReference>
<dbReference type="GO" id="GO:0006419">
    <property type="term" value="P:alanyl-tRNA aminoacylation"/>
    <property type="evidence" value="ECO:0007669"/>
    <property type="project" value="UniProtKB-UniRule"/>
</dbReference>
<dbReference type="CDD" id="cd00673">
    <property type="entry name" value="AlaRS_core"/>
    <property type="match status" value="1"/>
</dbReference>
<dbReference type="EMBL" id="AP011801">
    <property type="protein sequence ID" value="BAL58714.1"/>
    <property type="molecule type" value="Genomic_DNA"/>
</dbReference>
<comment type="domain">
    <text evidence="11">Consists of three domains; the N-terminal catalytic domain, the editing domain and the C-terminal C-Ala domain. The editing domain removes incorrectly charged amino acids, while the C-Ala domain, along with tRNA(Ala), serves as a bridge to cooperatively bring together the editing and aminoacylation centers thus stimulating deacylation of misacylated tRNAs.</text>
</comment>
<feature type="coiled-coil region" evidence="12">
    <location>
        <begin position="718"/>
        <end position="770"/>
    </location>
</feature>
<comment type="similarity">
    <text evidence="1 11">Belongs to the class-II aminoacyl-tRNA synthetase family.</text>
</comment>
<reference evidence="15" key="1">
    <citation type="journal article" date="2005" name="Environ. Microbiol.">
        <title>Genetic and functional properties of uncultivated thermophilic crenarchaeotes from a subsurface gold mine as revealed by analysis of genome fragments.</title>
        <authorList>
            <person name="Nunoura T."/>
            <person name="Hirayama H."/>
            <person name="Takami H."/>
            <person name="Oida H."/>
            <person name="Nishi S."/>
            <person name="Shimamura S."/>
            <person name="Suzuki Y."/>
            <person name="Inagaki F."/>
            <person name="Takai K."/>
            <person name="Nealson K.H."/>
            <person name="Horikoshi K."/>
        </authorList>
    </citation>
    <scope>NUCLEOTIDE SEQUENCE</scope>
</reference>
<evidence type="ECO:0000256" key="12">
    <source>
        <dbReference type="SAM" id="Coils"/>
    </source>
</evidence>
<dbReference type="GO" id="GO:0005829">
    <property type="term" value="C:cytosol"/>
    <property type="evidence" value="ECO:0007669"/>
    <property type="project" value="TreeGrafter"/>
</dbReference>
<evidence type="ECO:0000256" key="3">
    <source>
        <dbReference type="ARBA" id="ARBA00022598"/>
    </source>
</evidence>
<dbReference type="HAMAP" id="MF_00036_B">
    <property type="entry name" value="Ala_tRNA_synth_B"/>
    <property type="match status" value="1"/>
</dbReference>
<dbReference type="InterPro" id="IPR009000">
    <property type="entry name" value="Transl_B-barrel_sf"/>
</dbReference>
<dbReference type="Gene3D" id="3.30.54.20">
    <property type="match status" value="1"/>
</dbReference>
<dbReference type="FunFam" id="3.30.980.10:FF:000004">
    <property type="entry name" value="Alanine--tRNA ligase, cytoplasmic"/>
    <property type="match status" value="1"/>
</dbReference>
<accession>H5SRJ7</accession>
<dbReference type="InterPro" id="IPR002318">
    <property type="entry name" value="Ala-tRNA-lgiase_IIc"/>
</dbReference>
<comment type="catalytic activity">
    <reaction evidence="11">
        <text>tRNA(Ala) + L-alanine + ATP = L-alanyl-tRNA(Ala) + AMP + diphosphate</text>
        <dbReference type="Rhea" id="RHEA:12540"/>
        <dbReference type="Rhea" id="RHEA-COMP:9657"/>
        <dbReference type="Rhea" id="RHEA-COMP:9923"/>
        <dbReference type="ChEBI" id="CHEBI:30616"/>
        <dbReference type="ChEBI" id="CHEBI:33019"/>
        <dbReference type="ChEBI" id="CHEBI:57972"/>
        <dbReference type="ChEBI" id="CHEBI:78442"/>
        <dbReference type="ChEBI" id="CHEBI:78497"/>
        <dbReference type="ChEBI" id="CHEBI:456215"/>
        <dbReference type="EC" id="6.1.1.7"/>
    </reaction>
</comment>
<feature type="domain" description="Alanyl-transfer RNA synthetases family profile" evidence="14">
    <location>
        <begin position="5"/>
        <end position="720"/>
    </location>
</feature>
<dbReference type="SUPFAM" id="SSF50447">
    <property type="entry name" value="Translation proteins"/>
    <property type="match status" value="1"/>
</dbReference>
<proteinExistence type="inferred from homology"/>
<feature type="binding site" evidence="11">
    <location>
        <position position="677"/>
    </location>
    <ligand>
        <name>Zn(2+)</name>
        <dbReference type="ChEBI" id="CHEBI:29105"/>
    </ligand>
</feature>
<dbReference type="InterPro" id="IPR018163">
    <property type="entry name" value="Thr/Ala-tRNA-synth_IIc_edit"/>
</dbReference>
<keyword evidence="10 11" id="KW-0030">Aminoacyl-tRNA synthetase</keyword>
<name>H5SRJ7_ACEAU</name>
<dbReference type="PANTHER" id="PTHR11777">
    <property type="entry name" value="ALANYL-TRNA SYNTHETASE"/>
    <property type="match status" value="1"/>
</dbReference>
<dbReference type="InterPro" id="IPR050058">
    <property type="entry name" value="Ala-tRNA_ligase"/>
</dbReference>
<dbReference type="InterPro" id="IPR023033">
    <property type="entry name" value="Ala_tRNA_ligase_euk/bac"/>
</dbReference>
<evidence type="ECO:0000256" key="8">
    <source>
        <dbReference type="ARBA" id="ARBA00022884"/>
    </source>
</evidence>
<keyword evidence="5 11" id="KW-0547">Nucleotide-binding</keyword>
<dbReference type="GO" id="GO:0008270">
    <property type="term" value="F:zinc ion binding"/>
    <property type="evidence" value="ECO:0007669"/>
    <property type="project" value="UniProtKB-UniRule"/>
</dbReference>
<evidence type="ECO:0000313" key="15">
    <source>
        <dbReference type="EMBL" id="BAL58714.1"/>
    </source>
</evidence>
<dbReference type="EC" id="6.1.1.7" evidence="11"/>
<dbReference type="PANTHER" id="PTHR11777:SF9">
    <property type="entry name" value="ALANINE--TRNA LIGASE, CYTOPLASMIC"/>
    <property type="match status" value="1"/>
</dbReference>
<evidence type="ECO:0000256" key="4">
    <source>
        <dbReference type="ARBA" id="ARBA00022723"/>
    </source>
</evidence>
<feature type="compositionally biased region" description="Gly residues" evidence="13">
    <location>
        <begin position="853"/>
        <end position="866"/>
    </location>
</feature>
<dbReference type="GO" id="GO:0005524">
    <property type="term" value="F:ATP binding"/>
    <property type="evidence" value="ECO:0007669"/>
    <property type="project" value="UniProtKB-UniRule"/>
</dbReference>
<keyword evidence="3 11" id="KW-0436">Ligase</keyword>
<keyword evidence="6 11" id="KW-0862">Zinc</keyword>
<evidence type="ECO:0000259" key="14">
    <source>
        <dbReference type="PROSITE" id="PS50860"/>
    </source>
</evidence>
<keyword evidence="2 11" id="KW-0820">tRNA-binding</keyword>
<comment type="subcellular location">
    <subcellularLocation>
        <location evidence="11">Cytoplasm</location>
    </subcellularLocation>
</comment>
<dbReference type="PROSITE" id="PS50860">
    <property type="entry name" value="AA_TRNA_LIGASE_II_ALA"/>
    <property type="match status" value="1"/>
</dbReference>
<evidence type="ECO:0000256" key="7">
    <source>
        <dbReference type="ARBA" id="ARBA00022840"/>
    </source>
</evidence>
<comment type="cofactor">
    <cofactor evidence="11">
        <name>Zn(2+)</name>
        <dbReference type="ChEBI" id="CHEBI:29105"/>
    </cofactor>
    <text evidence="11">Binds 1 zinc ion per subunit.</text>
</comment>
<keyword evidence="11" id="KW-0963">Cytoplasm</keyword>
<evidence type="ECO:0000256" key="5">
    <source>
        <dbReference type="ARBA" id="ARBA00022741"/>
    </source>
</evidence>
<dbReference type="Gene3D" id="2.40.30.130">
    <property type="match status" value="1"/>
</dbReference>
<dbReference type="SUPFAM" id="SSF101353">
    <property type="entry name" value="Putative anticodon-binding domain of alanyl-tRNA synthetase (AlaRS)"/>
    <property type="match status" value="1"/>
</dbReference>
<dbReference type="InterPro" id="IPR018162">
    <property type="entry name" value="Ala-tRNA-ligase_IIc_anticod-bd"/>
</dbReference>
<dbReference type="InterPro" id="IPR018164">
    <property type="entry name" value="Ala-tRNA-synth_IIc_N"/>
</dbReference>
<dbReference type="PRINTS" id="PR00980">
    <property type="entry name" value="TRNASYNTHALA"/>
</dbReference>
<dbReference type="Pfam" id="PF02272">
    <property type="entry name" value="DHHA1"/>
    <property type="match status" value="1"/>
</dbReference>
<sequence>MSQRWTASQVRQTFLEYFRAKGHVIEPSSSLVPDDPTLLFTNAGMVQFKKLFLGLEKRSYTRAATAQKCMRVSGKHNDLENVGPSPRHHTFFEMLGNFSFGDYFKREAIAFAWELLTEVYGLDKDRFHFTIYKDDEESFQLWQEIAKAPRERIHRMGEKTNFWMMGDTGPCGPNTELIWDRGKEFCDCHRPDCSPALDNDCNRWFEVWNLVFMQFSQEPDGTRTALPKPGVDTGMGLERIVAVLQNASSNYDTDLFQPIMDGLRALTGHSVAQMRAQIVPYRVIADHGRAFVFLIADGVLPGNEKQGYVLRMIMRRAIRFGKKLGLPSPFLPKVAELVIETMGGHYTELKAHKDFILKTVSYEEERFERTLDQGLEKAEKIISELERKGERLIPGPEAFFLHDTYGFPVEMLEDIAREHGMHVDRAGFEREMEKQRERSRKTVTVSARSEVPLDQPTRFVGYDRWEHESELIAVSSPPRVGEGLGERSFVFLETPFYAEAGGQVADTGWIENLSRPGKAQVLDVQKDERGVYLHKVRITEGEFRTGDRCRLTVDAERRARIMRNHTATHILHASLRRVLGYSQGIQAGSLVAPDELRFDFKHLAPLTQEEIAQVEELANRAILADLPVTVAEEPIETAKARGAMALFTEDYAGKERVRVVTVAPLPGEEKPFSVELCGGTHVQRTGQIGLFKIINEQSVAAGVRRVHVAVGENLLQYLRERERRSAQLAQLLKTSERELVSKLEALLAEHEALLREREALKRQILLKERDRLLQSRQRVNQASVICARLDLPMEDLKALSDLLEPEIAPGVALLGGVFHGKASLVCKVSEALTQQLHAGQLIKSLTPLIGGGGGGTPRFAQGGGSTPHGLDEALRRGEQQIRERL</sequence>
<dbReference type="GO" id="GO:0000049">
    <property type="term" value="F:tRNA binding"/>
    <property type="evidence" value="ECO:0007669"/>
    <property type="project" value="UniProtKB-KW"/>
</dbReference>
<dbReference type="GO" id="GO:0002161">
    <property type="term" value="F:aminoacyl-tRNA deacylase activity"/>
    <property type="evidence" value="ECO:0007669"/>
    <property type="project" value="TreeGrafter"/>
</dbReference>
<dbReference type="InterPro" id="IPR012947">
    <property type="entry name" value="tRNA_SAD"/>
</dbReference>
<evidence type="ECO:0000256" key="11">
    <source>
        <dbReference type="HAMAP-Rule" id="MF_00036"/>
    </source>
</evidence>